<evidence type="ECO:0008006" key="3">
    <source>
        <dbReference type="Google" id="ProtNLM"/>
    </source>
</evidence>
<evidence type="ECO:0000313" key="1">
    <source>
        <dbReference type="EMBL" id="MCC8400393.1"/>
    </source>
</evidence>
<reference evidence="1 2" key="1">
    <citation type="submission" date="2021-11" db="EMBL/GenBank/DDBJ databases">
        <authorList>
            <person name="Oh E.-T."/>
            <person name="Kim S.-B."/>
        </authorList>
    </citation>
    <scope>NUCLEOTIDE SEQUENCE [LARGE SCALE GENOMIC DNA]</scope>
    <source>
        <strain evidence="1 2">MMS20-SJTN17</strain>
    </source>
</reference>
<comment type="caution">
    <text evidence="1">The sequence shown here is derived from an EMBL/GenBank/DDBJ whole genome shotgun (WGS) entry which is preliminary data.</text>
</comment>
<keyword evidence="2" id="KW-1185">Reference proteome</keyword>
<name>A0ABS8K6M7_9BURK</name>
<gene>
    <name evidence="1" type="ORF">LJ655_00550</name>
</gene>
<accession>A0ABS8K6M7</accession>
<organism evidence="1 2">
    <name type="scientific">Paraburkholderia translucens</name>
    <dbReference type="NCBI Taxonomy" id="2886945"/>
    <lineage>
        <taxon>Bacteria</taxon>
        <taxon>Pseudomonadati</taxon>
        <taxon>Pseudomonadota</taxon>
        <taxon>Betaproteobacteria</taxon>
        <taxon>Burkholderiales</taxon>
        <taxon>Burkholderiaceae</taxon>
        <taxon>Paraburkholderia</taxon>
    </lineage>
</organism>
<dbReference type="Proteomes" id="UP001430614">
    <property type="component" value="Unassembled WGS sequence"/>
</dbReference>
<dbReference type="RefSeq" id="WP_230559314.1">
    <property type="nucleotide sequence ID" value="NZ_JAJITC010000001.1"/>
</dbReference>
<sequence>MEQRKQNETVDKEECDLCRITYSIYSKFPPMPSAKALNAETGEWFPFDRLRSYSNGYRMAEALGYAWACDCRGRSEKSFDQHFRLTDQSTGTPLQDIPYRIISENGRSVEHRTDAQGRTVKVSGGQDEGVTLHVFEEHAPIDPEWDKYL</sequence>
<proteinExistence type="predicted"/>
<evidence type="ECO:0000313" key="2">
    <source>
        <dbReference type="Proteomes" id="UP001430614"/>
    </source>
</evidence>
<protein>
    <recommendedName>
        <fullName evidence="3">HNH endonuclease</fullName>
    </recommendedName>
</protein>
<dbReference type="EMBL" id="JAJITC010000001">
    <property type="protein sequence ID" value="MCC8400393.1"/>
    <property type="molecule type" value="Genomic_DNA"/>
</dbReference>